<evidence type="ECO:0000256" key="3">
    <source>
        <dbReference type="ARBA" id="ARBA00008343"/>
    </source>
</evidence>
<name>A0A7W4IY13_9PROT</name>
<protein>
    <recommendedName>
        <fullName evidence="5 14">Adenine DNA glycosylase</fullName>
        <ecNumber evidence="4 14">3.2.2.31</ecNumber>
    </recommendedName>
</protein>
<dbReference type="PANTHER" id="PTHR42944:SF1">
    <property type="entry name" value="ADENINE DNA GLYCOSYLASE"/>
    <property type="match status" value="1"/>
</dbReference>
<keyword evidence="7" id="KW-0479">Metal-binding</keyword>
<keyword evidence="13 14" id="KW-0326">Glycosidase</keyword>
<dbReference type="EMBL" id="JABEQE010000002">
    <property type="protein sequence ID" value="MBB2171153.1"/>
    <property type="molecule type" value="Genomic_DNA"/>
</dbReference>
<evidence type="ECO:0000256" key="10">
    <source>
        <dbReference type="ARBA" id="ARBA00023004"/>
    </source>
</evidence>
<evidence type="ECO:0000256" key="12">
    <source>
        <dbReference type="ARBA" id="ARBA00023204"/>
    </source>
</evidence>
<dbReference type="CDD" id="cd00056">
    <property type="entry name" value="ENDO3c"/>
    <property type="match status" value="1"/>
</dbReference>
<dbReference type="EC" id="3.2.2.31" evidence="4 14"/>
<evidence type="ECO:0000259" key="15">
    <source>
        <dbReference type="SMART" id="SM00478"/>
    </source>
</evidence>
<dbReference type="InterPro" id="IPR015797">
    <property type="entry name" value="NUDIX_hydrolase-like_dom_sf"/>
</dbReference>
<comment type="function">
    <text evidence="2">Adenine glycosylase active on G-A mispairs. MutY also corrects error-prone DNA synthesis past GO lesions which are due to the oxidatively damaged form of guanine: 7,8-dihydro-8-oxoguanine (8-oxo-dGTP).</text>
</comment>
<evidence type="ECO:0000256" key="2">
    <source>
        <dbReference type="ARBA" id="ARBA00002933"/>
    </source>
</evidence>
<dbReference type="InterPro" id="IPR005760">
    <property type="entry name" value="A/G_AdeGlyc_MutY"/>
</dbReference>
<keyword evidence="11" id="KW-0411">Iron-sulfur</keyword>
<dbReference type="Proteomes" id="UP000577891">
    <property type="component" value="Unassembled WGS sequence"/>
</dbReference>
<dbReference type="GO" id="GO:0035485">
    <property type="term" value="F:adenine/guanine mispair binding"/>
    <property type="evidence" value="ECO:0007669"/>
    <property type="project" value="TreeGrafter"/>
</dbReference>
<dbReference type="AlphaFoldDB" id="A0A7W4IY13"/>
<dbReference type="PROSITE" id="PS01155">
    <property type="entry name" value="ENDONUCLEASE_III_2"/>
    <property type="match status" value="1"/>
</dbReference>
<dbReference type="Pfam" id="PF00730">
    <property type="entry name" value="HhH-GPD"/>
    <property type="match status" value="1"/>
</dbReference>
<keyword evidence="6" id="KW-0004">4Fe-4S</keyword>
<dbReference type="InterPro" id="IPR000445">
    <property type="entry name" value="HhH_motif"/>
</dbReference>
<evidence type="ECO:0000256" key="8">
    <source>
        <dbReference type="ARBA" id="ARBA00022763"/>
    </source>
</evidence>
<dbReference type="GO" id="GO:0046872">
    <property type="term" value="F:metal ion binding"/>
    <property type="evidence" value="ECO:0007669"/>
    <property type="project" value="UniProtKB-UniRule"/>
</dbReference>
<dbReference type="InterPro" id="IPR004036">
    <property type="entry name" value="Endonuclease-III-like_CS2"/>
</dbReference>
<dbReference type="GO" id="GO:0000701">
    <property type="term" value="F:purine-specific mismatch base pair DNA N-glycosylase activity"/>
    <property type="evidence" value="ECO:0007669"/>
    <property type="project" value="UniProtKB-EC"/>
</dbReference>
<comment type="similarity">
    <text evidence="3 14">Belongs to the Nth/MutY family.</text>
</comment>
<sequence length="355" mass="38376">MPPSSAALLRWYDRHRRTLPWRALPGRTADPYHVWLSEIMLQQTTVAAVIPYYHRFLDLFPTVGDLARAESDTVMAAWAGLGYYARARNLHACARAVAAVGGGFPRDMAGLLALPGVGTYTAAAIAAIAFGQPVVPVDGNVERVTSRLFALTDPLPGSRKTIARHAATLNDSTEARARPSDFAQALFDLGAGICTPRQPACALCPWREPCAGLRQGIAASLPAKAPRAARPVRHGAHFLLTDAGGQILLRRRPEKGLLGGMLELPGTEWRPTPWREAEALPFAPARADWRAAGRITHVFTHFTLHVDVYAAHVGHFPNTIARIGGMAVPHADLDTLALPSLMRKCVAAAWPERAT</sequence>
<dbReference type="NCBIfam" id="TIGR01084">
    <property type="entry name" value="mutY"/>
    <property type="match status" value="1"/>
</dbReference>
<dbReference type="SMART" id="SM00478">
    <property type="entry name" value="ENDO3c"/>
    <property type="match status" value="1"/>
</dbReference>
<dbReference type="Gene3D" id="3.90.79.10">
    <property type="entry name" value="Nucleoside Triphosphate Pyrophosphohydrolase"/>
    <property type="match status" value="1"/>
</dbReference>
<dbReference type="GO" id="GO:0051539">
    <property type="term" value="F:4 iron, 4 sulfur cluster binding"/>
    <property type="evidence" value="ECO:0007669"/>
    <property type="project" value="UniProtKB-UniRule"/>
</dbReference>
<dbReference type="InterPro" id="IPR003265">
    <property type="entry name" value="HhH-GPD_domain"/>
</dbReference>
<dbReference type="InterPro" id="IPR023170">
    <property type="entry name" value="HhH_base_excis_C"/>
</dbReference>
<dbReference type="PANTHER" id="PTHR42944">
    <property type="entry name" value="ADENINE DNA GLYCOSYLASE"/>
    <property type="match status" value="1"/>
</dbReference>
<evidence type="ECO:0000256" key="9">
    <source>
        <dbReference type="ARBA" id="ARBA00022801"/>
    </source>
</evidence>
<evidence type="ECO:0000256" key="5">
    <source>
        <dbReference type="ARBA" id="ARBA00022023"/>
    </source>
</evidence>
<keyword evidence="8 14" id="KW-0227">DNA damage</keyword>
<keyword evidence="9" id="KW-0378">Hydrolase</keyword>
<gene>
    <name evidence="16" type="primary">mutY</name>
    <name evidence="16" type="ORF">HLH35_03285</name>
</gene>
<dbReference type="CDD" id="cd03431">
    <property type="entry name" value="NUDIX_DNA_Glycosylase_C-MutY"/>
    <property type="match status" value="1"/>
</dbReference>
<evidence type="ECO:0000256" key="6">
    <source>
        <dbReference type="ARBA" id="ARBA00022485"/>
    </source>
</evidence>
<evidence type="ECO:0000256" key="4">
    <source>
        <dbReference type="ARBA" id="ARBA00012045"/>
    </source>
</evidence>
<dbReference type="Pfam" id="PF00633">
    <property type="entry name" value="HHH"/>
    <property type="match status" value="1"/>
</dbReference>
<evidence type="ECO:0000256" key="13">
    <source>
        <dbReference type="ARBA" id="ARBA00023295"/>
    </source>
</evidence>
<dbReference type="RefSeq" id="WP_338029282.1">
    <property type="nucleotide sequence ID" value="NZ_BAABGB010000001.1"/>
</dbReference>
<evidence type="ECO:0000313" key="16">
    <source>
        <dbReference type="EMBL" id="MBB2171153.1"/>
    </source>
</evidence>
<keyword evidence="17" id="KW-1185">Reference proteome</keyword>
<reference evidence="16 17" key="1">
    <citation type="submission" date="2020-04" db="EMBL/GenBank/DDBJ databases">
        <title>Description of novel Gluconacetobacter.</title>
        <authorList>
            <person name="Sombolestani A."/>
        </authorList>
    </citation>
    <scope>NUCLEOTIDE SEQUENCE [LARGE SCALE GENOMIC DNA]</scope>
    <source>
        <strain evidence="16 17">LMG 27724</strain>
    </source>
</reference>
<dbReference type="InterPro" id="IPR029119">
    <property type="entry name" value="MutY_C"/>
</dbReference>
<dbReference type="GO" id="GO:0006284">
    <property type="term" value="P:base-excision repair"/>
    <property type="evidence" value="ECO:0007669"/>
    <property type="project" value="UniProtKB-UniRule"/>
</dbReference>
<comment type="catalytic activity">
    <reaction evidence="1 14">
        <text>Hydrolyzes free adenine bases from 7,8-dihydro-8-oxoguanine:adenine mismatched double-stranded DNA, leaving an apurinic site.</text>
        <dbReference type="EC" id="3.2.2.31"/>
    </reaction>
</comment>
<evidence type="ECO:0000256" key="14">
    <source>
        <dbReference type="RuleBase" id="RU365096"/>
    </source>
</evidence>
<evidence type="ECO:0000313" key="17">
    <source>
        <dbReference type="Proteomes" id="UP000577891"/>
    </source>
</evidence>
<evidence type="ECO:0000256" key="11">
    <source>
        <dbReference type="ARBA" id="ARBA00023014"/>
    </source>
</evidence>
<dbReference type="FunFam" id="1.10.340.30:FF:000002">
    <property type="entry name" value="Adenine DNA glycosylase"/>
    <property type="match status" value="1"/>
</dbReference>
<dbReference type="SUPFAM" id="SSF55811">
    <property type="entry name" value="Nudix"/>
    <property type="match status" value="1"/>
</dbReference>
<feature type="domain" description="HhH-GPD" evidence="15">
    <location>
        <begin position="40"/>
        <end position="192"/>
    </location>
</feature>
<keyword evidence="10 14" id="KW-0408">Iron</keyword>
<proteinExistence type="inferred from homology"/>
<dbReference type="GO" id="GO:0032357">
    <property type="term" value="F:oxidized purine DNA binding"/>
    <property type="evidence" value="ECO:0007669"/>
    <property type="project" value="TreeGrafter"/>
</dbReference>
<dbReference type="Gene3D" id="1.10.1670.10">
    <property type="entry name" value="Helix-hairpin-Helix base-excision DNA repair enzymes (C-terminal)"/>
    <property type="match status" value="1"/>
</dbReference>
<evidence type="ECO:0000256" key="7">
    <source>
        <dbReference type="ARBA" id="ARBA00022723"/>
    </source>
</evidence>
<dbReference type="GO" id="GO:0034039">
    <property type="term" value="F:8-oxo-7,8-dihydroguanine DNA N-glycosylase activity"/>
    <property type="evidence" value="ECO:0007669"/>
    <property type="project" value="TreeGrafter"/>
</dbReference>
<dbReference type="InterPro" id="IPR011257">
    <property type="entry name" value="DNA_glycosylase"/>
</dbReference>
<dbReference type="InterPro" id="IPR044298">
    <property type="entry name" value="MIG/MutY"/>
</dbReference>
<keyword evidence="12" id="KW-0234">DNA repair</keyword>
<evidence type="ECO:0000256" key="1">
    <source>
        <dbReference type="ARBA" id="ARBA00000843"/>
    </source>
</evidence>
<dbReference type="Gene3D" id="1.10.340.30">
    <property type="entry name" value="Hypothetical protein, domain 2"/>
    <property type="match status" value="1"/>
</dbReference>
<dbReference type="SUPFAM" id="SSF48150">
    <property type="entry name" value="DNA-glycosylase"/>
    <property type="match status" value="1"/>
</dbReference>
<dbReference type="GO" id="GO:0006298">
    <property type="term" value="P:mismatch repair"/>
    <property type="evidence" value="ECO:0007669"/>
    <property type="project" value="TreeGrafter"/>
</dbReference>
<accession>A0A7W4IY13</accession>
<comment type="caution">
    <text evidence="16">The sequence shown here is derived from an EMBL/GenBank/DDBJ whole genome shotgun (WGS) entry which is preliminary data.</text>
</comment>
<organism evidence="16 17">
    <name type="scientific">Gluconacetobacter asukensis</name>
    <dbReference type="NCBI Taxonomy" id="1017181"/>
    <lineage>
        <taxon>Bacteria</taxon>
        <taxon>Pseudomonadati</taxon>
        <taxon>Pseudomonadota</taxon>
        <taxon>Alphaproteobacteria</taxon>
        <taxon>Acetobacterales</taxon>
        <taxon>Acetobacteraceae</taxon>
        <taxon>Gluconacetobacter</taxon>
    </lineage>
</organism>
<dbReference type="Pfam" id="PF14815">
    <property type="entry name" value="NUDIX_4"/>
    <property type="match status" value="1"/>
</dbReference>
<comment type="cofactor">
    <cofactor evidence="14">
        <name>[4Fe-4S] cluster</name>
        <dbReference type="ChEBI" id="CHEBI:49883"/>
    </cofactor>
    <text evidence="14">Binds 1 [4Fe-4S] cluster.</text>
</comment>